<protein>
    <submittedName>
        <fullName evidence="1">Uncharacterized protein</fullName>
    </submittedName>
</protein>
<organism evidence="1">
    <name type="scientific">Lepeophtheirus salmonis</name>
    <name type="common">Salmon louse</name>
    <name type="synonym">Caligus salmonis</name>
    <dbReference type="NCBI Taxonomy" id="72036"/>
    <lineage>
        <taxon>Eukaryota</taxon>
        <taxon>Metazoa</taxon>
        <taxon>Ecdysozoa</taxon>
        <taxon>Arthropoda</taxon>
        <taxon>Crustacea</taxon>
        <taxon>Multicrustacea</taxon>
        <taxon>Hexanauplia</taxon>
        <taxon>Copepoda</taxon>
        <taxon>Siphonostomatoida</taxon>
        <taxon>Caligidae</taxon>
        <taxon>Lepeophtheirus</taxon>
    </lineage>
</organism>
<accession>A0A0K2TAL4</accession>
<reference evidence="1" key="1">
    <citation type="submission" date="2014-05" db="EMBL/GenBank/DDBJ databases">
        <authorList>
            <person name="Chronopoulou M."/>
        </authorList>
    </citation>
    <scope>NUCLEOTIDE SEQUENCE</scope>
    <source>
        <tissue evidence="1">Whole organism</tissue>
    </source>
</reference>
<dbReference type="EMBL" id="HACA01005251">
    <property type="protein sequence ID" value="CDW22612.1"/>
    <property type="molecule type" value="Transcribed_RNA"/>
</dbReference>
<dbReference type="AlphaFoldDB" id="A0A0K2TAL4"/>
<sequence>MCVCARQKENHYIWRMNRKSIMNKNSRKVENPNYIFCFMLVAGRNINSMGCSPLPIKECLLSTRKFNLISNNNLHKI</sequence>
<proteinExistence type="predicted"/>
<name>A0A0K2TAL4_LEPSM</name>
<evidence type="ECO:0000313" key="1">
    <source>
        <dbReference type="EMBL" id="CDW22612.1"/>
    </source>
</evidence>